<dbReference type="GO" id="GO:0046872">
    <property type="term" value="F:metal ion binding"/>
    <property type="evidence" value="ECO:0007669"/>
    <property type="project" value="UniProtKB-KW"/>
</dbReference>
<dbReference type="InterPro" id="IPR006084">
    <property type="entry name" value="XPG/Rad2"/>
</dbReference>
<evidence type="ECO:0000256" key="2">
    <source>
        <dbReference type="ARBA" id="ARBA00022759"/>
    </source>
</evidence>
<feature type="signal peptide" evidence="6">
    <location>
        <begin position="1"/>
        <end position="18"/>
    </location>
</feature>
<dbReference type="PROSITE" id="PS00841">
    <property type="entry name" value="XPG_1"/>
    <property type="match status" value="1"/>
</dbReference>
<keyword evidence="6" id="KW-0732">Signal</keyword>
<evidence type="ECO:0000256" key="6">
    <source>
        <dbReference type="SAM" id="SignalP"/>
    </source>
</evidence>
<name>A0A8J5L6C0_ZINOF</name>
<dbReference type="InterPro" id="IPR019974">
    <property type="entry name" value="XPG_CS"/>
</dbReference>
<dbReference type="AlphaFoldDB" id="A0A8J5L6C0"/>
<reference evidence="9 10" key="1">
    <citation type="submission" date="2020-08" db="EMBL/GenBank/DDBJ databases">
        <title>Plant Genome Project.</title>
        <authorList>
            <person name="Zhang R.-G."/>
        </authorList>
    </citation>
    <scope>NUCLEOTIDE SEQUENCE [LARGE SCALE GENOMIC DNA]</scope>
    <source>
        <tissue evidence="9">Rhizome</tissue>
    </source>
</reference>
<dbReference type="GO" id="GO:0006281">
    <property type="term" value="P:DNA repair"/>
    <property type="evidence" value="ECO:0007669"/>
    <property type="project" value="UniProtKB-KW"/>
</dbReference>
<evidence type="ECO:0000256" key="3">
    <source>
        <dbReference type="ARBA" id="ARBA00022763"/>
    </source>
</evidence>
<keyword evidence="2" id="KW-0378">Hydrolase</keyword>
<dbReference type="PANTHER" id="PTHR11081:SF9">
    <property type="entry name" value="FLAP ENDONUCLEASE 1"/>
    <property type="match status" value="1"/>
</dbReference>
<keyword evidence="5" id="KW-0234">DNA repair</keyword>
<evidence type="ECO:0000313" key="10">
    <source>
        <dbReference type="Proteomes" id="UP000734854"/>
    </source>
</evidence>
<feature type="domain" description="XPG-I" evidence="7">
    <location>
        <begin position="257"/>
        <end position="329"/>
    </location>
</feature>
<accession>A0A8J5L6C0</accession>
<evidence type="ECO:0008006" key="11">
    <source>
        <dbReference type="Google" id="ProtNLM"/>
    </source>
</evidence>
<comment type="caution">
    <text evidence="9">The sequence shown here is derived from an EMBL/GenBank/DDBJ whole genome shotgun (WGS) entry which is preliminary data.</text>
</comment>
<keyword evidence="3" id="KW-0227">DNA damage</keyword>
<dbReference type="EMBL" id="JACMSC010000009">
    <property type="protein sequence ID" value="KAG6507020.1"/>
    <property type="molecule type" value="Genomic_DNA"/>
</dbReference>
<dbReference type="CDD" id="cd09867">
    <property type="entry name" value="PIN_FEN1"/>
    <property type="match status" value="1"/>
</dbReference>
<evidence type="ECO:0000256" key="1">
    <source>
        <dbReference type="ARBA" id="ARBA00022723"/>
    </source>
</evidence>
<dbReference type="GO" id="GO:0017108">
    <property type="term" value="F:5'-flap endonuclease activity"/>
    <property type="evidence" value="ECO:0007669"/>
    <property type="project" value="TreeGrafter"/>
</dbReference>
<evidence type="ECO:0000259" key="8">
    <source>
        <dbReference type="SMART" id="SM00485"/>
    </source>
</evidence>
<dbReference type="Pfam" id="PF00752">
    <property type="entry name" value="XPG_N"/>
    <property type="match status" value="1"/>
</dbReference>
<dbReference type="PRINTS" id="PR00853">
    <property type="entry name" value="XPGRADSUPER"/>
</dbReference>
<gene>
    <name evidence="9" type="ORF">ZIOFF_032355</name>
</gene>
<dbReference type="Pfam" id="PF00867">
    <property type="entry name" value="XPG_I"/>
    <property type="match status" value="1"/>
</dbReference>
<keyword evidence="2" id="KW-0255">Endonuclease</keyword>
<dbReference type="GO" id="GO:0008409">
    <property type="term" value="F:5'-3' exonuclease activity"/>
    <property type="evidence" value="ECO:0007669"/>
    <property type="project" value="TreeGrafter"/>
</dbReference>
<organism evidence="9 10">
    <name type="scientific">Zingiber officinale</name>
    <name type="common">Ginger</name>
    <name type="synonym">Amomum zingiber</name>
    <dbReference type="NCBI Taxonomy" id="94328"/>
    <lineage>
        <taxon>Eukaryota</taxon>
        <taxon>Viridiplantae</taxon>
        <taxon>Streptophyta</taxon>
        <taxon>Embryophyta</taxon>
        <taxon>Tracheophyta</taxon>
        <taxon>Spermatophyta</taxon>
        <taxon>Magnoliopsida</taxon>
        <taxon>Liliopsida</taxon>
        <taxon>Zingiberales</taxon>
        <taxon>Zingiberaceae</taxon>
        <taxon>Zingiber</taxon>
    </lineage>
</organism>
<dbReference type="SMART" id="SM00484">
    <property type="entry name" value="XPGI"/>
    <property type="match status" value="1"/>
</dbReference>
<evidence type="ECO:0000256" key="5">
    <source>
        <dbReference type="ARBA" id="ARBA00023204"/>
    </source>
</evidence>
<keyword evidence="1" id="KW-0479">Metal-binding</keyword>
<sequence>MSHVLGALLASSPLLAQAWTRCLRANAGSANFIIDRSDDAVFITFSGTQAVASSSSLGRGFFEPVSLYSNTHDIFAPLGRGEEDDGGKPQPMLLQASALRLFMSLYHTSEFQIREEHENIRLFRMMAPKPLDYELLNENVKKVAYAVKGELYLRASELQKEGKKPISHLQGMFNRTIRLLEAGIEPVYVFDGQPLELKKQELAKRLVFTVLYLKRKDATNDLNTTIETGDLEGIEKYSKRTVKVTKQHNEDCKCLLRLMGVPTIKAPCEAEAQCAALCKSDKVFAVASENMDTLTFGVPRFLHHLMDPSSKKISVMEFDVSKVLEELRLTMDQFIDLCILSGCDYCDNIKGKLSYEILYIQQV</sequence>
<feature type="chain" id="PRO_5035236490" description="Flap endonuclease 1" evidence="6">
    <location>
        <begin position="19"/>
        <end position="363"/>
    </location>
</feature>
<evidence type="ECO:0000259" key="7">
    <source>
        <dbReference type="SMART" id="SM00484"/>
    </source>
</evidence>
<dbReference type="Gene3D" id="3.40.50.1010">
    <property type="entry name" value="5'-nuclease"/>
    <property type="match status" value="1"/>
</dbReference>
<dbReference type="SUPFAM" id="SSF88723">
    <property type="entry name" value="PIN domain-like"/>
    <property type="match status" value="1"/>
</dbReference>
<keyword evidence="10" id="KW-1185">Reference proteome</keyword>
<dbReference type="InterPro" id="IPR006086">
    <property type="entry name" value="XPG-I_dom"/>
</dbReference>
<proteinExistence type="predicted"/>
<keyword evidence="2" id="KW-0540">Nuclease</keyword>
<dbReference type="Gene3D" id="1.10.150.20">
    <property type="entry name" value="5' to 3' exonuclease, C-terminal subdomain"/>
    <property type="match status" value="1"/>
</dbReference>
<dbReference type="SMART" id="SM00485">
    <property type="entry name" value="XPGN"/>
    <property type="match status" value="1"/>
</dbReference>
<protein>
    <recommendedName>
        <fullName evidence="11">Flap endonuclease 1</fullName>
    </recommendedName>
</protein>
<evidence type="ECO:0000313" key="9">
    <source>
        <dbReference type="EMBL" id="KAG6507020.1"/>
    </source>
</evidence>
<dbReference type="InterPro" id="IPR029060">
    <property type="entry name" value="PIN-like_dom_sf"/>
</dbReference>
<feature type="domain" description="XPG N-terminal" evidence="8">
    <location>
        <begin position="120"/>
        <end position="218"/>
    </location>
</feature>
<dbReference type="Proteomes" id="UP000734854">
    <property type="component" value="Unassembled WGS sequence"/>
</dbReference>
<dbReference type="InterPro" id="IPR006085">
    <property type="entry name" value="XPG_DNA_repair_N"/>
</dbReference>
<keyword evidence="4" id="KW-0460">Magnesium</keyword>
<evidence type="ECO:0000256" key="4">
    <source>
        <dbReference type="ARBA" id="ARBA00022842"/>
    </source>
</evidence>
<dbReference type="PANTHER" id="PTHR11081">
    <property type="entry name" value="FLAP ENDONUCLEASE FAMILY MEMBER"/>
    <property type="match status" value="1"/>
</dbReference>